<feature type="region of interest" description="Disordered" evidence="2">
    <location>
        <begin position="229"/>
        <end position="277"/>
    </location>
</feature>
<feature type="compositionally biased region" description="Basic and acidic residues" evidence="2">
    <location>
        <begin position="249"/>
        <end position="268"/>
    </location>
</feature>
<feature type="compositionally biased region" description="Low complexity" evidence="2">
    <location>
        <begin position="1"/>
        <end position="11"/>
    </location>
</feature>
<feature type="transmembrane region" description="Helical" evidence="3">
    <location>
        <begin position="147"/>
        <end position="167"/>
    </location>
</feature>
<proteinExistence type="predicted"/>
<evidence type="ECO:0000256" key="2">
    <source>
        <dbReference type="SAM" id="MobiDB-lite"/>
    </source>
</evidence>
<dbReference type="InterPro" id="IPR029050">
    <property type="entry name" value="Immunoprotect_excell_Ig-like"/>
</dbReference>
<keyword evidence="5" id="KW-1185">Reference proteome</keyword>
<dbReference type="EMBL" id="ACLJ02000001">
    <property type="protein sequence ID" value="EFK55114.1"/>
    <property type="molecule type" value="Genomic_DNA"/>
</dbReference>
<feature type="region of interest" description="Disordered" evidence="2">
    <location>
        <begin position="1"/>
        <end position="37"/>
    </location>
</feature>
<keyword evidence="3" id="KW-1133">Transmembrane helix</keyword>
<gene>
    <name evidence="4" type="ORF">HMPREF0291_10372</name>
</gene>
<dbReference type="RefSeq" id="WP_005287055.1">
    <property type="nucleotide sequence ID" value="NZ_CM000961.1"/>
</dbReference>
<dbReference type="HOGENOM" id="CLU_677417_0_0_11"/>
<name>D7WB83_9CORY</name>
<protein>
    <submittedName>
        <fullName evidence="4">Uncharacterized protein</fullName>
    </submittedName>
</protein>
<reference evidence="4" key="1">
    <citation type="submission" date="2010-06" db="EMBL/GenBank/DDBJ databases">
        <authorList>
            <person name="Muzny D."/>
            <person name="Qin X."/>
            <person name="Buhay C."/>
            <person name="Dugan-Rocha S."/>
            <person name="Ding Y."/>
            <person name="Chen G."/>
            <person name="Hawes A."/>
            <person name="Holder M."/>
            <person name="Jhangiani S."/>
            <person name="Johnson A."/>
            <person name="Khan Z."/>
            <person name="Li Z."/>
            <person name="Liu W."/>
            <person name="Liu X."/>
            <person name="Perez L."/>
            <person name="Shen H."/>
            <person name="Wang Q."/>
            <person name="Watt J."/>
            <person name="Xi L."/>
            <person name="Xin Y."/>
            <person name="Zhou J."/>
            <person name="Deng J."/>
            <person name="Jiang H."/>
            <person name="Liu Y."/>
            <person name="Qu J."/>
            <person name="Song X.-Z."/>
            <person name="Zhang L."/>
            <person name="Villasana D."/>
            <person name="Johnson A."/>
            <person name="Liu J."/>
            <person name="Liyanage D."/>
            <person name="Lorensuhewa L."/>
            <person name="Robinson T."/>
            <person name="Song A."/>
            <person name="Song B.-B."/>
            <person name="Dinh H."/>
            <person name="Thornton R."/>
            <person name="Coyle M."/>
            <person name="Francisco L."/>
            <person name="Jackson L."/>
            <person name="Javaid M."/>
            <person name="Korchina V."/>
            <person name="Kovar C."/>
            <person name="Mata R."/>
            <person name="Mathew T."/>
            <person name="Ngo R."/>
            <person name="Nguyen L."/>
            <person name="Nguyen N."/>
            <person name="Okwuonu G."/>
            <person name="Ongeri F."/>
            <person name="Pham C."/>
            <person name="Simmons D."/>
            <person name="Wilczek-Boney K."/>
            <person name="Hale W."/>
            <person name="Jakkamsetti A."/>
            <person name="Pham P."/>
            <person name="Ruth R."/>
            <person name="San Lucas F."/>
            <person name="Warren J."/>
            <person name="Zhang J."/>
            <person name="Zhao Z."/>
            <person name="Zhou C."/>
            <person name="Zhu D."/>
            <person name="Lee S."/>
            <person name="Bess C."/>
            <person name="Blankenburg K."/>
            <person name="Forbes L."/>
            <person name="Fu Q."/>
            <person name="Gubbala S."/>
            <person name="Hirani K."/>
            <person name="Jayaseelan J.C."/>
            <person name="Lara F."/>
            <person name="Munidasa M."/>
            <person name="Palculict T."/>
            <person name="Patil S."/>
            <person name="Pu L.-L."/>
            <person name="Saada N."/>
            <person name="Tang L."/>
            <person name="Weissenberger G."/>
            <person name="Zhu Y."/>
            <person name="Hemphill L."/>
            <person name="Shang Y."/>
            <person name="Youmans B."/>
            <person name="Ayvaz T."/>
            <person name="Ross M."/>
            <person name="Santibanez J."/>
            <person name="Aqrawi P."/>
            <person name="Gross S."/>
            <person name="Joshi V."/>
            <person name="Fowler G."/>
            <person name="Nazareth L."/>
            <person name="Reid J."/>
            <person name="Worley K."/>
            <person name="Petrosino J."/>
            <person name="Highlander S."/>
            <person name="Gibbs R."/>
        </authorList>
    </citation>
    <scope>NUCLEOTIDE SEQUENCE [LARGE SCALE GENOMIC DNA]</scope>
    <source>
        <strain evidence="4">ATCC 33030</strain>
    </source>
</reference>
<evidence type="ECO:0000256" key="1">
    <source>
        <dbReference type="ARBA" id="ARBA00022729"/>
    </source>
</evidence>
<sequence length="406" mass="41486">MSNSYNPNNPYGSQQPDWTSGGADSSGGSTRYTGGYGAGQYGAGAGQEYGAGQYGAGQYGAGQYGAGQYGAGQYGAGAGQYGTGQYGAGQYGTGAGQQYGVDQSGAGAAAPYEQNQTQSLFQNQGQGQYGFDQPQYGPPQQPGGSKLNILGIISIALAVLGTIMSFFPATLVFGWLLLPIALVVGIIGLVMKDMSKGPAIAGVITAVVGGLIALTVFFVAASSTSDSAAEDAGDAAPADGASAGGAADNGKDKGKSKAKGSDAGKSRENPLPLGSTITQGDWEVTINSVNLDATDEIMEENPFSDEPKDGMVHILVNMTAKYIGDDPQGESPLIFVSYVSPEGKTYESHEVTLVEPDMFDLSTTLYNGADTSGNIGVSIPIEGKEEGTIVVEADLYSGEKVFYAVK</sequence>
<dbReference type="eggNOG" id="COG2314">
    <property type="taxonomic scope" value="Bacteria"/>
</dbReference>
<evidence type="ECO:0000313" key="4">
    <source>
        <dbReference type="EMBL" id="EFK55114.1"/>
    </source>
</evidence>
<keyword evidence="3" id="KW-0472">Membrane</keyword>
<feature type="compositionally biased region" description="Low complexity" evidence="2">
    <location>
        <begin position="234"/>
        <end position="248"/>
    </location>
</feature>
<evidence type="ECO:0000256" key="3">
    <source>
        <dbReference type="SAM" id="Phobius"/>
    </source>
</evidence>
<dbReference type="AlphaFoldDB" id="D7WB83"/>
<keyword evidence="3" id="KW-0812">Transmembrane</keyword>
<dbReference type="Gene3D" id="2.60.40.1240">
    <property type="match status" value="1"/>
</dbReference>
<dbReference type="Proteomes" id="UP000004208">
    <property type="component" value="Unassembled WGS sequence"/>
</dbReference>
<dbReference type="OrthoDB" id="4424518at2"/>
<evidence type="ECO:0000313" key="5">
    <source>
        <dbReference type="Proteomes" id="UP000004208"/>
    </source>
</evidence>
<organism evidence="4 5">
    <name type="scientific">Corynebacterium genitalium ATCC 33030</name>
    <dbReference type="NCBI Taxonomy" id="585529"/>
    <lineage>
        <taxon>Bacteria</taxon>
        <taxon>Bacillati</taxon>
        <taxon>Actinomycetota</taxon>
        <taxon>Actinomycetes</taxon>
        <taxon>Mycobacteriales</taxon>
        <taxon>Corynebacteriaceae</taxon>
        <taxon>Corynebacterium</taxon>
    </lineage>
</organism>
<feature type="transmembrane region" description="Helical" evidence="3">
    <location>
        <begin position="173"/>
        <end position="191"/>
    </location>
</feature>
<accession>D7WB83</accession>
<feature type="compositionally biased region" description="Low complexity" evidence="2">
    <location>
        <begin position="20"/>
        <end position="33"/>
    </location>
</feature>
<keyword evidence="1" id="KW-0732">Signal</keyword>
<feature type="transmembrane region" description="Helical" evidence="3">
    <location>
        <begin position="198"/>
        <end position="221"/>
    </location>
</feature>
<comment type="caution">
    <text evidence="4">The sequence shown here is derived from an EMBL/GenBank/DDBJ whole genome shotgun (WGS) entry which is preliminary data.</text>
</comment>